<dbReference type="Pfam" id="PF04892">
    <property type="entry name" value="VanZ"/>
    <property type="match status" value="1"/>
</dbReference>
<evidence type="ECO:0000256" key="1">
    <source>
        <dbReference type="SAM" id="Phobius"/>
    </source>
</evidence>
<evidence type="ECO:0000313" key="4">
    <source>
        <dbReference type="Proteomes" id="UP000030661"/>
    </source>
</evidence>
<dbReference type="NCBIfam" id="NF037970">
    <property type="entry name" value="vanZ_1"/>
    <property type="match status" value="1"/>
</dbReference>
<protein>
    <recommendedName>
        <fullName evidence="2">VanZ-like domain-containing protein</fullName>
    </recommendedName>
</protein>
<dbReference type="PANTHER" id="PTHR28008">
    <property type="entry name" value="DOMAIN PROTEIN, PUTATIVE (AFU_ORTHOLOGUE AFUA_3G10980)-RELATED"/>
    <property type="match status" value="1"/>
</dbReference>
<feature type="transmembrane region" description="Helical" evidence="1">
    <location>
        <begin position="104"/>
        <end position="122"/>
    </location>
</feature>
<accession>A0A0S6WAA5</accession>
<dbReference type="eggNOG" id="COG5652">
    <property type="taxonomic scope" value="Bacteria"/>
</dbReference>
<keyword evidence="1" id="KW-0472">Membrane</keyword>
<feature type="domain" description="VanZ-like" evidence="2">
    <location>
        <begin position="43"/>
        <end position="119"/>
    </location>
</feature>
<dbReference type="InterPro" id="IPR006976">
    <property type="entry name" value="VanZ-like"/>
</dbReference>
<reference evidence="3" key="1">
    <citation type="journal article" date="2015" name="PeerJ">
        <title>First genomic representation of candidate bacterial phylum KSB3 points to enhanced environmental sensing as a trigger of wastewater bulking.</title>
        <authorList>
            <person name="Sekiguchi Y."/>
            <person name="Ohashi A."/>
            <person name="Parks D.H."/>
            <person name="Yamauchi T."/>
            <person name="Tyson G.W."/>
            <person name="Hugenholtz P."/>
        </authorList>
    </citation>
    <scope>NUCLEOTIDE SEQUENCE [LARGE SCALE GENOMIC DNA]</scope>
</reference>
<gene>
    <name evidence="3" type="ORF">U27_02065</name>
</gene>
<keyword evidence="1" id="KW-0812">Transmembrane</keyword>
<feature type="transmembrane region" description="Helical" evidence="1">
    <location>
        <begin position="72"/>
        <end position="92"/>
    </location>
</feature>
<feature type="transmembrane region" description="Helical" evidence="1">
    <location>
        <begin position="7"/>
        <end position="30"/>
    </location>
</feature>
<dbReference type="PANTHER" id="PTHR28008:SF1">
    <property type="entry name" value="DOMAIN PROTEIN, PUTATIVE (AFU_ORTHOLOGUE AFUA_3G10980)-RELATED"/>
    <property type="match status" value="1"/>
</dbReference>
<dbReference type="HOGENOM" id="CLU_144741_0_0_0"/>
<dbReference type="Proteomes" id="UP000030661">
    <property type="component" value="Unassembled WGS sequence"/>
</dbReference>
<dbReference type="AlphaFoldDB" id="A0A0S6WAA5"/>
<name>A0A0S6WAA5_VECG1</name>
<proteinExistence type="predicted"/>
<dbReference type="STRING" id="1499967.U27_02065"/>
<sequence>MFGKTFWNYGLGIHLSVVTTISLSAYWGILPTTYKVIPHADLWGHLVLVGLLAFFLDGAFRFRPLFSGKLAFLRLAPALMIVIAALEELLQSFSPRRTASISDFLADVLGILLGSWFAKYLVERYGETSEAK</sequence>
<keyword evidence="4" id="KW-1185">Reference proteome</keyword>
<dbReference type="EMBL" id="DF820463">
    <property type="protein sequence ID" value="GAK55233.1"/>
    <property type="molecule type" value="Genomic_DNA"/>
</dbReference>
<organism evidence="3">
    <name type="scientific">Vecturithrix granuli</name>
    <dbReference type="NCBI Taxonomy" id="1499967"/>
    <lineage>
        <taxon>Bacteria</taxon>
        <taxon>Candidatus Moduliflexota</taxon>
        <taxon>Candidatus Vecturitrichia</taxon>
        <taxon>Candidatus Vecturitrichales</taxon>
        <taxon>Candidatus Vecturitrichaceae</taxon>
        <taxon>Candidatus Vecturithrix</taxon>
    </lineage>
</organism>
<evidence type="ECO:0000313" key="3">
    <source>
        <dbReference type="EMBL" id="GAK55233.1"/>
    </source>
</evidence>
<feature type="transmembrane region" description="Helical" evidence="1">
    <location>
        <begin position="42"/>
        <end position="60"/>
    </location>
</feature>
<evidence type="ECO:0000259" key="2">
    <source>
        <dbReference type="Pfam" id="PF04892"/>
    </source>
</evidence>
<keyword evidence="1" id="KW-1133">Transmembrane helix</keyword>